<accession>A0ABM8W3D5</accession>
<feature type="compositionally biased region" description="Basic and acidic residues" evidence="1">
    <location>
        <begin position="1"/>
        <end position="18"/>
    </location>
</feature>
<proteinExistence type="predicted"/>
<reference evidence="2 3" key="1">
    <citation type="submission" date="2021-06" db="EMBL/GenBank/DDBJ databases">
        <authorList>
            <person name="Kallberg Y."/>
            <person name="Tangrot J."/>
            <person name="Rosling A."/>
        </authorList>
    </citation>
    <scope>NUCLEOTIDE SEQUENCE [LARGE SCALE GENOMIC DNA]</scope>
    <source>
        <strain evidence="2 3">120-4 pot B 10/14</strain>
    </source>
</reference>
<evidence type="ECO:0000313" key="3">
    <source>
        <dbReference type="Proteomes" id="UP000789901"/>
    </source>
</evidence>
<feature type="region of interest" description="Disordered" evidence="1">
    <location>
        <begin position="1"/>
        <end position="36"/>
    </location>
</feature>
<evidence type="ECO:0000313" key="2">
    <source>
        <dbReference type="EMBL" id="CAG8514455.1"/>
    </source>
</evidence>
<name>A0ABM8W3D5_GIGMA</name>
<dbReference type="EMBL" id="CAJVQB010000948">
    <property type="protein sequence ID" value="CAG8514455.1"/>
    <property type="molecule type" value="Genomic_DNA"/>
</dbReference>
<keyword evidence="3" id="KW-1185">Reference proteome</keyword>
<comment type="caution">
    <text evidence="2">The sequence shown here is derived from an EMBL/GenBank/DDBJ whole genome shotgun (WGS) entry which is preliminary data.</text>
</comment>
<sequence>MDPRHVKNDNCSEHKEDGNQTSVNPLLPPPEQNKHLNQEPLLISNAPAIQILSQARNVNLCDLDNTGYYPEREDAFVTLMSKAEEKLRVNLLEVDPMISPIHVIPLQVPEVPLV</sequence>
<protein>
    <submittedName>
        <fullName evidence="2">27612_t:CDS:1</fullName>
    </submittedName>
</protein>
<evidence type="ECO:0000256" key="1">
    <source>
        <dbReference type="SAM" id="MobiDB-lite"/>
    </source>
</evidence>
<organism evidence="2 3">
    <name type="scientific">Gigaspora margarita</name>
    <dbReference type="NCBI Taxonomy" id="4874"/>
    <lineage>
        <taxon>Eukaryota</taxon>
        <taxon>Fungi</taxon>
        <taxon>Fungi incertae sedis</taxon>
        <taxon>Mucoromycota</taxon>
        <taxon>Glomeromycotina</taxon>
        <taxon>Glomeromycetes</taxon>
        <taxon>Diversisporales</taxon>
        <taxon>Gigasporaceae</taxon>
        <taxon>Gigaspora</taxon>
    </lineage>
</organism>
<gene>
    <name evidence="2" type="ORF">GMARGA_LOCUS2847</name>
</gene>
<dbReference type="Proteomes" id="UP000789901">
    <property type="component" value="Unassembled WGS sequence"/>
</dbReference>